<dbReference type="EMBL" id="JBHSBA010000007">
    <property type="protein sequence ID" value="MFC4126448.1"/>
    <property type="molecule type" value="Genomic_DNA"/>
</dbReference>
<proteinExistence type="predicted"/>
<sequence length="63" mass="6721">MSKSVAIGGFDIELEVNQDTLYVSTISEGVSRRRGSIFLGTLDPVPEPVFVEPDPVAPTAEVS</sequence>
<evidence type="ECO:0000313" key="1">
    <source>
        <dbReference type="EMBL" id="MFC4126448.1"/>
    </source>
</evidence>
<dbReference type="Proteomes" id="UP001595767">
    <property type="component" value="Unassembled WGS sequence"/>
</dbReference>
<comment type="caution">
    <text evidence="1">The sequence shown here is derived from an EMBL/GenBank/DDBJ whole genome shotgun (WGS) entry which is preliminary data.</text>
</comment>
<evidence type="ECO:0000313" key="2">
    <source>
        <dbReference type="Proteomes" id="UP001595767"/>
    </source>
</evidence>
<accession>A0ABV8L6X4</accession>
<keyword evidence="2" id="KW-1185">Reference proteome</keyword>
<reference evidence="2" key="1">
    <citation type="journal article" date="2019" name="Int. J. Syst. Evol. Microbiol.">
        <title>The Global Catalogue of Microorganisms (GCM) 10K type strain sequencing project: providing services to taxonomists for standard genome sequencing and annotation.</title>
        <authorList>
            <consortium name="The Broad Institute Genomics Platform"/>
            <consortium name="The Broad Institute Genome Sequencing Center for Infectious Disease"/>
            <person name="Wu L."/>
            <person name="Ma J."/>
        </authorList>
    </citation>
    <scope>NUCLEOTIDE SEQUENCE [LARGE SCALE GENOMIC DNA]</scope>
    <source>
        <strain evidence="2">CGMCC 4.7204</strain>
    </source>
</reference>
<name>A0ABV8L6X4_9NOCA</name>
<protein>
    <submittedName>
        <fullName evidence="1">Uncharacterized protein</fullName>
    </submittedName>
</protein>
<gene>
    <name evidence="1" type="ORF">ACFOW8_16035</name>
</gene>
<dbReference type="RefSeq" id="WP_378551425.1">
    <property type="nucleotide sequence ID" value="NZ_JBHSBA010000007.1"/>
</dbReference>
<organism evidence="1 2">
    <name type="scientific">Nocardia rhizosphaerae</name>
    <dbReference type="NCBI Taxonomy" id="1691571"/>
    <lineage>
        <taxon>Bacteria</taxon>
        <taxon>Bacillati</taxon>
        <taxon>Actinomycetota</taxon>
        <taxon>Actinomycetes</taxon>
        <taxon>Mycobacteriales</taxon>
        <taxon>Nocardiaceae</taxon>
        <taxon>Nocardia</taxon>
    </lineage>
</organism>